<evidence type="ECO:0000313" key="4">
    <source>
        <dbReference type="Proteomes" id="UP000305948"/>
    </source>
</evidence>
<keyword evidence="4" id="KW-1185">Reference proteome</keyword>
<dbReference type="Proteomes" id="UP000305948">
    <property type="component" value="Unassembled WGS sequence"/>
</dbReference>
<keyword evidence="2" id="KW-1133">Transmembrane helix</keyword>
<protein>
    <submittedName>
        <fullName evidence="3">Uncharacterized protein</fullName>
    </submittedName>
</protein>
<sequence>MPSSVQPRWPDSDTRLESEMYIRLFLLLTLGIAYVSASPLANPAVYARQTPVTPSGEDAPIPQYTPVAPSPGAELA</sequence>
<name>A0A5C3MLC3_9AGAM</name>
<evidence type="ECO:0000313" key="3">
    <source>
        <dbReference type="EMBL" id="TFK46104.1"/>
    </source>
</evidence>
<keyword evidence="2" id="KW-0472">Membrane</keyword>
<proteinExistence type="predicted"/>
<feature type="region of interest" description="Disordered" evidence="1">
    <location>
        <begin position="50"/>
        <end position="76"/>
    </location>
</feature>
<dbReference type="EMBL" id="ML213533">
    <property type="protein sequence ID" value="TFK46104.1"/>
    <property type="molecule type" value="Genomic_DNA"/>
</dbReference>
<feature type="transmembrane region" description="Helical" evidence="2">
    <location>
        <begin position="20"/>
        <end position="41"/>
    </location>
</feature>
<organism evidence="3 4">
    <name type="scientific">Heliocybe sulcata</name>
    <dbReference type="NCBI Taxonomy" id="5364"/>
    <lineage>
        <taxon>Eukaryota</taxon>
        <taxon>Fungi</taxon>
        <taxon>Dikarya</taxon>
        <taxon>Basidiomycota</taxon>
        <taxon>Agaricomycotina</taxon>
        <taxon>Agaricomycetes</taxon>
        <taxon>Gloeophyllales</taxon>
        <taxon>Gloeophyllaceae</taxon>
        <taxon>Heliocybe</taxon>
    </lineage>
</organism>
<gene>
    <name evidence="3" type="ORF">OE88DRAFT_1739735</name>
</gene>
<keyword evidence="2" id="KW-0812">Transmembrane</keyword>
<evidence type="ECO:0000256" key="1">
    <source>
        <dbReference type="SAM" id="MobiDB-lite"/>
    </source>
</evidence>
<reference evidence="3 4" key="1">
    <citation type="journal article" date="2019" name="Nat. Ecol. Evol.">
        <title>Megaphylogeny resolves global patterns of mushroom evolution.</title>
        <authorList>
            <person name="Varga T."/>
            <person name="Krizsan K."/>
            <person name="Foldi C."/>
            <person name="Dima B."/>
            <person name="Sanchez-Garcia M."/>
            <person name="Sanchez-Ramirez S."/>
            <person name="Szollosi G.J."/>
            <person name="Szarkandi J.G."/>
            <person name="Papp V."/>
            <person name="Albert L."/>
            <person name="Andreopoulos W."/>
            <person name="Angelini C."/>
            <person name="Antonin V."/>
            <person name="Barry K.W."/>
            <person name="Bougher N.L."/>
            <person name="Buchanan P."/>
            <person name="Buyck B."/>
            <person name="Bense V."/>
            <person name="Catcheside P."/>
            <person name="Chovatia M."/>
            <person name="Cooper J."/>
            <person name="Damon W."/>
            <person name="Desjardin D."/>
            <person name="Finy P."/>
            <person name="Geml J."/>
            <person name="Haridas S."/>
            <person name="Hughes K."/>
            <person name="Justo A."/>
            <person name="Karasinski D."/>
            <person name="Kautmanova I."/>
            <person name="Kiss B."/>
            <person name="Kocsube S."/>
            <person name="Kotiranta H."/>
            <person name="LaButti K.M."/>
            <person name="Lechner B.E."/>
            <person name="Liimatainen K."/>
            <person name="Lipzen A."/>
            <person name="Lukacs Z."/>
            <person name="Mihaltcheva S."/>
            <person name="Morgado L.N."/>
            <person name="Niskanen T."/>
            <person name="Noordeloos M.E."/>
            <person name="Ohm R.A."/>
            <person name="Ortiz-Santana B."/>
            <person name="Ovrebo C."/>
            <person name="Racz N."/>
            <person name="Riley R."/>
            <person name="Savchenko A."/>
            <person name="Shiryaev A."/>
            <person name="Soop K."/>
            <person name="Spirin V."/>
            <person name="Szebenyi C."/>
            <person name="Tomsovsky M."/>
            <person name="Tulloss R.E."/>
            <person name="Uehling J."/>
            <person name="Grigoriev I.V."/>
            <person name="Vagvolgyi C."/>
            <person name="Papp T."/>
            <person name="Martin F.M."/>
            <person name="Miettinen O."/>
            <person name="Hibbett D.S."/>
            <person name="Nagy L.G."/>
        </authorList>
    </citation>
    <scope>NUCLEOTIDE SEQUENCE [LARGE SCALE GENOMIC DNA]</scope>
    <source>
        <strain evidence="3 4">OMC1185</strain>
    </source>
</reference>
<accession>A0A5C3MLC3</accession>
<evidence type="ECO:0000256" key="2">
    <source>
        <dbReference type="SAM" id="Phobius"/>
    </source>
</evidence>
<dbReference type="AlphaFoldDB" id="A0A5C3MLC3"/>